<reference evidence="12 14" key="2">
    <citation type="submission" date="2018-03" db="EMBL/GenBank/DDBJ databases">
        <authorList>
            <person name="Fogelqvist J."/>
        </authorList>
    </citation>
    <scope>NUCLEOTIDE SEQUENCE [LARGE SCALE GENOMIC DNA]</scope>
</reference>
<dbReference type="GO" id="GO:0072546">
    <property type="term" value="C:EMC complex"/>
    <property type="evidence" value="ECO:0007669"/>
    <property type="project" value="TreeGrafter"/>
</dbReference>
<evidence type="ECO:0000256" key="9">
    <source>
        <dbReference type="SAM" id="SignalP"/>
    </source>
</evidence>
<name>A0A0G4J6V7_PLABS</name>
<keyword evidence="13" id="KW-1185">Reference proteome</keyword>
<accession>A0A0G4J6V7</accession>
<evidence type="ECO:0000256" key="2">
    <source>
        <dbReference type="ARBA" id="ARBA00008880"/>
    </source>
</evidence>
<keyword evidence="12" id="KW-0496">Mitochondrion</keyword>
<dbReference type="AlphaFoldDB" id="A0A0G4J6V7"/>
<geneLocation type="mitochondrion" evidence="12"/>
<dbReference type="InterPro" id="IPR013784">
    <property type="entry name" value="Carb-bd-like_fold"/>
</dbReference>
<feature type="transmembrane region" description="Helical" evidence="8">
    <location>
        <begin position="141"/>
        <end position="160"/>
    </location>
</feature>
<evidence type="ECO:0000259" key="10">
    <source>
        <dbReference type="Pfam" id="PF09430"/>
    </source>
</evidence>
<dbReference type="PANTHER" id="PTHR13605">
    <property type="entry name" value="ER MEMBRANE PROTEIN COMPLEX SUBUNIT 7"/>
    <property type="match status" value="1"/>
</dbReference>
<evidence type="ECO:0000313" key="14">
    <source>
        <dbReference type="Proteomes" id="UP000290189"/>
    </source>
</evidence>
<dbReference type="InterPro" id="IPR019008">
    <property type="entry name" value="Beta_sandwich_EMC7"/>
</dbReference>
<dbReference type="Gene3D" id="2.60.40.1120">
    <property type="entry name" value="Carboxypeptidase-like, regulatory domain"/>
    <property type="match status" value="1"/>
</dbReference>
<organism evidence="11 13">
    <name type="scientific">Plasmodiophora brassicae</name>
    <name type="common">Clubroot disease agent</name>
    <dbReference type="NCBI Taxonomy" id="37360"/>
    <lineage>
        <taxon>Eukaryota</taxon>
        <taxon>Sar</taxon>
        <taxon>Rhizaria</taxon>
        <taxon>Endomyxa</taxon>
        <taxon>Phytomyxea</taxon>
        <taxon>Plasmodiophorida</taxon>
        <taxon>Plasmodiophoridae</taxon>
        <taxon>Plasmodiophora</taxon>
    </lineage>
</organism>
<evidence type="ECO:0000256" key="3">
    <source>
        <dbReference type="ARBA" id="ARBA00022692"/>
    </source>
</evidence>
<feature type="compositionally biased region" description="Low complexity" evidence="7">
    <location>
        <begin position="169"/>
        <end position="187"/>
    </location>
</feature>
<dbReference type="OrthoDB" id="27095at2759"/>
<reference evidence="11 13" key="1">
    <citation type="submission" date="2015-02" db="EMBL/GenBank/DDBJ databases">
        <authorList>
            <person name="Chooi Y.-H."/>
        </authorList>
    </citation>
    <scope>NUCLEOTIDE SEQUENCE [LARGE SCALE GENOMIC DNA]</scope>
    <source>
        <strain evidence="11">E3</strain>
    </source>
</reference>
<keyword evidence="6 8" id="KW-0472">Membrane</keyword>
<dbReference type="GO" id="GO:0030246">
    <property type="term" value="F:carbohydrate binding"/>
    <property type="evidence" value="ECO:0007669"/>
    <property type="project" value="InterPro"/>
</dbReference>
<dbReference type="Pfam" id="PF09430">
    <property type="entry name" value="EMC7_beta-sandw"/>
    <property type="match status" value="1"/>
</dbReference>
<evidence type="ECO:0000256" key="5">
    <source>
        <dbReference type="ARBA" id="ARBA00022989"/>
    </source>
</evidence>
<feature type="domain" description="ER membrane protein complex subunit 7 beta-sandwich" evidence="10">
    <location>
        <begin position="42"/>
        <end position="144"/>
    </location>
</feature>
<dbReference type="EMBL" id="OVEO01000004">
    <property type="protein sequence ID" value="SPQ95574.1"/>
    <property type="molecule type" value="Genomic_DNA"/>
</dbReference>
<evidence type="ECO:0000313" key="13">
    <source>
        <dbReference type="Proteomes" id="UP000039324"/>
    </source>
</evidence>
<feature type="region of interest" description="Disordered" evidence="7">
    <location>
        <begin position="169"/>
        <end position="193"/>
    </location>
</feature>
<dbReference type="Proteomes" id="UP000290189">
    <property type="component" value="Unassembled WGS sequence"/>
</dbReference>
<evidence type="ECO:0000256" key="8">
    <source>
        <dbReference type="SAM" id="Phobius"/>
    </source>
</evidence>
<feature type="chain" id="PRO_5033223460" description="ER membrane protein complex subunit 7 beta-sandwich domain-containing protein" evidence="9">
    <location>
        <begin position="23"/>
        <end position="193"/>
    </location>
</feature>
<comment type="similarity">
    <text evidence="2">Belongs to the EMC7 family.</text>
</comment>
<comment type="subcellular location">
    <subcellularLocation>
        <location evidence="1">Membrane</location>
        <topology evidence="1">Single-pass membrane protein</topology>
    </subcellularLocation>
</comment>
<dbReference type="PANTHER" id="PTHR13605:SF4">
    <property type="entry name" value="ER MEMBRANE PROTEIN COMPLEX SUBUNIT 7"/>
    <property type="match status" value="1"/>
</dbReference>
<evidence type="ECO:0000256" key="7">
    <source>
        <dbReference type="SAM" id="MobiDB-lite"/>
    </source>
</evidence>
<gene>
    <name evidence="11" type="ORF">PBRA_003093</name>
    <name evidence="12" type="ORF">PLBR_LOCUS2789</name>
</gene>
<evidence type="ECO:0000313" key="12">
    <source>
        <dbReference type="EMBL" id="SPQ95574.1"/>
    </source>
</evidence>
<dbReference type="STRING" id="37360.A0A0G4J6V7"/>
<dbReference type="OMA" id="EMENMQM"/>
<dbReference type="SUPFAM" id="SSF49452">
    <property type="entry name" value="Starch-binding domain-like"/>
    <property type="match status" value="1"/>
</dbReference>
<evidence type="ECO:0000313" key="11">
    <source>
        <dbReference type="EMBL" id="CEP03333.1"/>
    </source>
</evidence>
<dbReference type="EMBL" id="CDSF01000144">
    <property type="protein sequence ID" value="CEP03333.1"/>
    <property type="molecule type" value="Genomic_DNA"/>
</dbReference>
<proteinExistence type="inferred from homology"/>
<evidence type="ECO:0000256" key="4">
    <source>
        <dbReference type="ARBA" id="ARBA00022729"/>
    </source>
</evidence>
<evidence type="ECO:0000256" key="6">
    <source>
        <dbReference type="ARBA" id="ARBA00023136"/>
    </source>
</evidence>
<protein>
    <recommendedName>
        <fullName evidence="10">ER membrane protein complex subunit 7 beta-sandwich domain-containing protein</fullName>
    </recommendedName>
</protein>
<sequence>MGLLHGWSVAAVWALALAGALSSASDAPAARSITGRVLVGHPSAVRVKLNGGQFEAIPNAAGAFTFDNLLPGSYLVTIDSIDYTFRPIRVDIAAKGRIRARYLTQGGAAVPFPLSVSPDARNQYFETRAPFNPLSMFQSPMAIMMLMTMVMAFGMPKLLATIDPDELQRAQQSASAVSQRPAASSRPTQRRHS</sequence>
<feature type="signal peptide" evidence="9">
    <location>
        <begin position="1"/>
        <end position="22"/>
    </location>
</feature>
<evidence type="ECO:0000256" key="1">
    <source>
        <dbReference type="ARBA" id="ARBA00004167"/>
    </source>
</evidence>
<keyword evidence="5 8" id="KW-1133">Transmembrane helix</keyword>
<keyword evidence="4 9" id="KW-0732">Signal</keyword>
<dbReference type="InterPro" id="IPR039163">
    <property type="entry name" value="EMC7"/>
</dbReference>
<keyword evidence="3 8" id="KW-0812">Transmembrane</keyword>
<dbReference type="Proteomes" id="UP000039324">
    <property type="component" value="Unassembled WGS sequence"/>
</dbReference>